<dbReference type="OMA" id="YENFWEL"/>
<name>A0A0U5FYU9_ASPCI</name>
<organism evidence="2 3">
    <name type="scientific">Aspergillus calidoustus</name>
    <dbReference type="NCBI Taxonomy" id="454130"/>
    <lineage>
        <taxon>Eukaryota</taxon>
        <taxon>Fungi</taxon>
        <taxon>Dikarya</taxon>
        <taxon>Ascomycota</taxon>
        <taxon>Pezizomycotina</taxon>
        <taxon>Eurotiomycetes</taxon>
        <taxon>Eurotiomycetidae</taxon>
        <taxon>Eurotiales</taxon>
        <taxon>Aspergillaceae</taxon>
        <taxon>Aspergillus</taxon>
        <taxon>Aspergillus subgen. Nidulantes</taxon>
    </lineage>
</organism>
<dbReference type="OrthoDB" id="545169at2759"/>
<sequence length="591" mass="64680">MRLYPTIVVHVQRTTRNRNIQSSFKMQTRDPNNTQAWLVGSGISSLAAALHLIKDAKVPGPSIHIIDTHQGSGGGMRMLGDEESGYFLPFECTPHFHGACVEKLLSLLPSVNNPEKTIHETVHDRDSERRSPGQQKVEEHHEASHHFPASILDRLFTSGAKAHAPLARFVTAGASGPEVSHHAGVHLGLNQRMVLIGFMLEHKSAIASKSVKDIFDSGFFETEFWMLWSTTFGLKPGHSAIEFQRHLRKYLGDLRSLNRIREAQRTDYNLVESVIEPLTAFLKAQGVDFRFHQQVTDLKAYPEGGPTTVSQIEVVTEAGAHELITLDPVDILIVSLGSTGSGAALGSDSTPPDGLTANWEDVMDGDWMLWEKLSQKSTKFGNPMNFLPRILEATIETFTTTFKGPKFNALYERTTRDSLGTGGFLSLSDSNWGVTISVPHQPVFSTQSDNATVMLGYALNPAAEGNFVKKEMWRCSGQEILKEVLAHLGCAEDSDEGASILAAATTIPCGLPLGTAPFLTRGSGDRPPVIPKWTTNIACVGQFVEIPGDTTLEIDYRVHTAQIAVAELMGLPIPPVKQAKNLLLEVLNLLL</sequence>
<dbReference type="Pfam" id="PF06100">
    <property type="entry name" value="MCRA"/>
    <property type="match status" value="1"/>
</dbReference>
<keyword evidence="3" id="KW-1185">Reference proteome</keyword>
<dbReference type="SUPFAM" id="SSF51905">
    <property type="entry name" value="FAD/NAD(P)-binding domain"/>
    <property type="match status" value="1"/>
</dbReference>
<feature type="region of interest" description="Disordered" evidence="1">
    <location>
        <begin position="119"/>
        <end position="144"/>
    </location>
</feature>
<dbReference type="GO" id="GO:0006631">
    <property type="term" value="P:fatty acid metabolic process"/>
    <property type="evidence" value="ECO:0007669"/>
    <property type="project" value="InterPro"/>
</dbReference>
<evidence type="ECO:0000313" key="2">
    <source>
        <dbReference type="EMBL" id="CEL03837.1"/>
    </source>
</evidence>
<dbReference type="PANTHER" id="PTHR37417:SF4">
    <property type="entry name" value="67 KDA MYOSIN-CROSS-REACTIVE ANTIGEN FAMILY PROTEIN (AFU_ORTHOLOGUE AFUA_3G03570)"/>
    <property type="match status" value="1"/>
</dbReference>
<evidence type="ECO:0000256" key="1">
    <source>
        <dbReference type="SAM" id="MobiDB-lite"/>
    </source>
</evidence>
<accession>A0A0U5FYU9</accession>
<dbReference type="InterPro" id="IPR010354">
    <property type="entry name" value="Oleate_hydratase"/>
</dbReference>
<protein>
    <submittedName>
        <fullName evidence="2">Putative 67 kDa myosin-cross-reactive antigen family protein (AFU_orthologue AFUA_3G03570)</fullName>
    </submittedName>
</protein>
<proteinExistence type="predicted"/>
<dbReference type="AlphaFoldDB" id="A0A0U5FYU9"/>
<dbReference type="EMBL" id="CDMC01000004">
    <property type="protein sequence ID" value="CEL03837.1"/>
    <property type="molecule type" value="Genomic_DNA"/>
</dbReference>
<gene>
    <name evidence="2" type="ORF">ASPCAL04977</name>
</gene>
<dbReference type="InterPro" id="IPR036188">
    <property type="entry name" value="FAD/NAD-bd_sf"/>
</dbReference>
<dbReference type="GO" id="GO:0071949">
    <property type="term" value="F:FAD binding"/>
    <property type="evidence" value="ECO:0007669"/>
    <property type="project" value="InterPro"/>
</dbReference>
<dbReference type="Proteomes" id="UP000054771">
    <property type="component" value="Unassembled WGS sequence"/>
</dbReference>
<dbReference type="PANTHER" id="PTHR37417">
    <property type="entry name" value="67 KDA MYOSIN-CROSS-REACTIVE ANTIGEN FAMILY PROTEIN (AFU_ORTHOLOGUE AFUA_5G09970)"/>
    <property type="match status" value="1"/>
</dbReference>
<dbReference type="GO" id="GO:0050151">
    <property type="term" value="F:oleate hydratase activity"/>
    <property type="evidence" value="ECO:0007669"/>
    <property type="project" value="InterPro"/>
</dbReference>
<evidence type="ECO:0000313" key="3">
    <source>
        <dbReference type="Proteomes" id="UP000054771"/>
    </source>
</evidence>
<reference evidence="3" key="1">
    <citation type="journal article" date="2016" name="Genome Announc.">
        <title>Draft genome sequences of fungus Aspergillus calidoustus.</title>
        <authorList>
            <person name="Horn F."/>
            <person name="Linde J."/>
            <person name="Mattern D.J."/>
            <person name="Walther G."/>
            <person name="Guthke R."/>
            <person name="Scherlach K."/>
            <person name="Martin K."/>
            <person name="Brakhage A.A."/>
            <person name="Petzke L."/>
            <person name="Valiante V."/>
        </authorList>
    </citation>
    <scope>NUCLEOTIDE SEQUENCE [LARGE SCALE GENOMIC DNA]</scope>
    <source>
        <strain evidence="3">SF006504</strain>
    </source>
</reference>
<dbReference type="Gene3D" id="3.50.50.60">
    <property type="entry name" value="FAD/NAD(P)-binding domain"/>
    <property type="match status" value="3"/>
</dbReference>